<comment type="similarity">
    <text evidence="2">Belongs to the ustYa family.</text>
</comment>
<dbReference type="PANTHER" id="PTHR33365">
    <property type="entry name" value="YALI0B05434P"/>
    <property type="match status" value="1"/>
</dbReference>
<evidence type="ECO:0000313" key="4">
    <source>
        <dbReference type="Proteomes" id="UP000235371"/>
    </source>
</evidence>
<protein>
    <recommendedName>
        <fullName evidence="5">Tat pathway signal sequence</fullName>
    </recommendedName>
</protein>
<comment type="pathway">
    <text evidence="1">Mycotoxin biosynthesis.</text>
</comment>
<keyword evidence="4" id="KW-1185">Reference proteome</keyword>
<sequence>TYETGFRTELQPAREAIALQERKFWGGIIVNETADWELILDPKQPRYVGHPTKELDAAWDMLVGNYVALSEAEASTVHGQHSKENGYYFVVPHVRHTLHCVNYLRKALYPKYYPTLRHESRERVPDYYTHVDHCLETIRETVQCNQDMTPVPHYWSEEKGMFLANTMLTHTCRDFVKLLEWQ</sequence>
<dbReference type="PANTHER" id="PTHR33365:SF4">
    <property type="entry name" value="CYCLOCHLOROTINE BIOSYNTHESIS PROTEIN O"/>
    <property type="match status" value="1"/>
</dbReference>
<dbReference type="InterPro" id="IPR021765">
    <property type="entry name" value="UstYa-like"/>
</dbReference>
<dbReference type="EMBL" id="KZ613936">
    <property type="protein sequence ID" value="PMD49123.1"/>
    <property type="molecule type" value="Genomic_DNA"/>
</dbReference>
<evidence type="ECO:0000313" key="3">
    <source>
        <dbReference type="EMBL" id="PMD49123.1"/>
    </source>
</evidence>
<accession>A0A2J6SEC8</accession>
<dbReference type="Pfam" id="PF11807">
    <property type="entry name" value="UstYa"/>
    <property type="match status" value="1"/>
</dbReference>
<organism evidence="3 4">
    <name type="scientific">Hyaloscypha bicolor E</name>
    <dbReference type="NCBI Taxonomy" id="1095630"/>
    <lineage>
        <taxon>Eukaryota</taxon>
        <taxon>Fungi</taxon>
        <taxon>Dikarya</taxon>
        <taxon>Ascomycota</taxon>
        <taxon>Pezizomycotina</taxon>
        <taxon>Leotiomycetes</taxon>
        <taxon>Helotiales</taxon>
        <taxon>Hyaloscyphaceae</taxon>
        <taxon>Hyaloscypha</taxon>
        <taxon>Hyaloscypha bicolor</taxon>
    </lineage>
</organism>
<feature type="non-terminal residue" evidence="3">
    <location>
        <position position="1"/>
    </location>
</feature>
<evidence type="ECO:0008006" key="5">
    <source>
        <dbReference type="Google" id="ProtNLM"/>
    </source>
</evidence>
<proteinExistence type="inferred from homology"/>
<dbReference type="InParanoid" id="A0A2J6SEC8"/>
<evidence type="ECO:0000256" key="2">
    <source>
        <dbReference type="ARBA" id="ARBA00035112"/>
    </source>
</evidence>
<gene>
    <name evidence="3" type="ORF">K444DRAFT_481810</name>
</gene>
<dbReference type="GO" id="GO:0043386">
    <property type="term" value="P:mycotoxin biosynthetic process"/>
    <property type="evidence" value="ECO:0007669"/>
    <property type="project" value="InterPro"/>
</dbReference>
<evidence type="ECO:0000256" key="1">
    <source>
        <dbReference type="ARBA" id="ARBA00004685"/>
    </source>
</evidence>
<dbReference type="OrthoDB" id="3687641at2759"/>
<reference evidence="3 4" key="1">
    <citation type="submission" date="2016-04" db="EMBL/GenBank/DDBJ databases">
        <title>A degradative enzymes factory behind the ericoid mycorrhizal symbiosis.</title>
        <authorList>
            <consortium name="DOE Joint Genome Institute"/>
            <person name="Martino E."/>
            <person name="Morin E."/>
            <person name="Grelet G."/>
            <person name="Kuo A."/>
            <person name="Kohler A."/>
            <person name="Daghino S."/>
            <person name="Barry K."/>
            <person name="Choi C."/>
            <person name="Cichocki N."/>
            <person name="Clum A."/>
            <person name="Copeland A."/>
            <person name="Hainaut M."/>
            <person name="Haridas S."/>
            <person name="Labutti K."/>
            <person name="Lindquist E."/>
            <person name="Lipzen A."/>
            <person name="Khouja H.-R."/>
            <person name="Murat C."/>
            <person name="Ohm R."/>
            <person name="Olson A."/>
            <person name="Spatafora J."/>
            <person name="Veneault-Fourrey C."/>
            <person name="Henrissat B."/>
            <person name="Grigoriev I."/>
            <person name="Martin F."/>
            <person name="Perotto S."/>
        </authorList>
    </citation>
    <scope>NUCLEOTIDE SEQUENCE [LARGE SCALE GENOMIC DNA]</scope>
    <source>
        <strain evidence="3 4">E</strain>
    </source>
</reference>
<feature type="non-terminal residue" evidence="3">
    <location>
        <position position="182"/>
    </location>
</feature>
<dbReference type="GeneID" id="36581088"/>
<name>A0A2J6SEC8_9HELO</name>
<dbReference type="STRING" id="1095630.A0A2J6SEC8"/>
<dbReference type="AlphaFoldDB" id="A0A2J6SEC8"/>
<dbReference type="Proteomes" id="UP000235371">
    <property type="component" value="Unassembled WGS sequence"/>
</dbReference>
<dbReference type="RefSeq" id="XP_024726027.1">
    <property type="nucleotide sequence ID" value="XM_024873008.1"/>
</dbReference>